<dbReference type="AlphaFoldDB" id="A0A6J2PUU0"/>
<evidence type="ECO:0000256" key="1">
    <source>
        <dbReference type="ARBA" id="ARBA00010061"/>
    </source>
</evidence>
<protein>
    <submittedName>
        <fullName evidence="6">LOW QUALITY PROTEIN: protein bicaudal D homolog 1</fullName>
    </submittedName>
</protein>
<gene>
    <name evidence="6" type="primary">bicd1a</name>
</gene>
<sequence>MAADGVCGESVDQYRAELERLTQELAEANREKIRAAECGLVVLEENQALKQKYADLETEQETLRKELEQLQEAFGQAYTNQRKVAEDGETNEETLLQESASKEAYYMGRLLVLQKDVTLSRSVASNAQAENERLNELVQDLRESNEMLELQRSRMRDEVKEYKFRETRLLQDYTELEEENITLQKLVSTLKQSQVEYEGLKHEIKVLEEETVLLNSQLEDALRLKDISEGQLEEALDALKSEREQKNNLRKELAHYISLSDSAYGAGAHLAFTVTGVEGLKFPEDAANGNNEDSNRRNGHVHTGTGLAKMNGEYRPGRKGEGLHPVPDLFSELNLSEMQKLKQQLLQVDCEKSALLMNLQESQTQLQHTQGALSDQNERVHRLTEHVNGMKCLNRDKERDDPQESEKPDGGSLSPPSNGHRDPDIHGFEILECKYKVAVTEVIDLKAELKVLKEKYNQAVEEQGDSHSDDRVQALSEQVTNLEHSHRDSRERVSSLEAELRAAASTASESQGMLNTAQDELVTFSEELAQLYHHVCLCNNETPNRVMLDYYRQSRVTRNGCLKGCDDHRALLSPRLARRLAAASAACSSEAQRSPMDSPSKDGHHNEKTTNTGDSPSCHSSPTRNPTGSPVISISPCPSPVPSEAGGDLRKEPMNIYNLNAIIRDQIKHLQKAVDRSLQLSRQRAAARELAPMLDKDKELCIEEILKLKSLLSTKREQIATLRLVLKANKQTAEGALANLKSKYENEKTMVTETMMKLRNELKALKEDAATFSSLRAMFATRCDEYVTQLDEMQRQLAAAEDEKKTLNSLLRMAIQQKLALTQRLEDLEFDHEQTYRGRGAKVPRIKSSPPKFLVDCQQPAASVPSLSPQLRQGRASLARSPKYLADLQEHRAVLFSSNSLLSPHDVRICLAQQPKPPGT</sequence>
<reference evidence="6" key="1">
    <citation type="submission" date="2025-08" db="UniProtKB">
        <authorList>
            <consortium name="RefSeq"/>
        </authorList>
    </citation>
    <scope>IDENTIFICATION</scope>
</reference>
<dbReference type="Pfam" id="PF09730">
    <property type="entry name" value="BicD"/>
    <property type="match status" value="1"/>
</dbReference>
<evidence type="ECO:0000256" key="2">
    <source>
        <dbReference type="ARBA" id="ARBA00023054"/>
    </source>
</evidence>
<dbReference type="GO" id="GO:0070840">
    <property type="term" value="F:dynein complex binding"/>
    <property type="evidence" value="ECO:0007669"/>
    <property type="project" value="InterPro"/>
</dbReference>
<feature type="compositionally biased region" description="Polar residues" evidence="4">
    <location>
        <begin position="609"/>
        <end position="628"/>
    </location>
</feature>
<evidence type="ECO:0000256" key="4">
    <source>
        <dbReference type="SAM" id="MobiDB-lite"/>
    </source>
</evidence>
<dbReference type="RefSeq" id="XP_029289923.1">
    <property type="nucleotide sequence ID" value="XM_029434063.1"/>
</dbReference>
<dbReference type="Proteomes" id="UP000504630">
    <property type="component" value="Chromosome 6"/>
</dbReference>
<organism evidence="5 6">
    <name type="scientific">Cottoperca gobio</name>
    <name type="common">Frogmouth</name>
    <name type="synonym">Aphritis gobio</name>
    <dbReference type="NCBI Taxonomy" id="56716"/>
    <lineage>
        <taxon>Eukaryota</taxon>
        <taxon>Metazoa</taxon>
        <taxon>Chordata</taxon>
        <taxon>Craniata</taxon>
        <taxon>Vertebrata</taxon>
        <taxon>Euteleostomi</taxon>
        <taxon>Actinopterygii</taxon>
        <taxon>Neopterygii</taxon>
        <taxon>Teleostei</taxon>
        <taxon>Neoteleostei</taxon>
        <taxon>Acanthomorphata</taxon>
        <taxon>Eupercaria</taxon>
        <taxon>Perciformes</taxon>
        <taxon>Notothenioidei</taxon>
        <taxon>Bovichtidae</taxon>
        <taxon>Cottoperca</taxon>
    </lineage>
</organism>
<feature type="compositionally biased region" description="Basic and acidic residues" evidence="4">
    <location>
        <begin position="599"/>
        <end position="608"/>
    </location>
</feature>
<dbReference type="PANTHER" id="PTHR31233">
    <property type="entry name" value="BICAUDAL D FAMILY MEMBER"/>
    <property type="match status" value="1"/>
</dbReference>
<proteinExistence type="inferred from homology"/>
<dbReference type="Gene3D" id="6.10.250.2470">
    <property type="match status" value="1"/>
</dbReference>
<dbReference type="PANTHER" id="PTHR31233:SF3">
    <property type="entry name" value="PROTEIN BICAUDAL D HOMOLOG 1"/>
    <property type="match status" value="1"/>
</dbReference>
<feature type="coiled-coil region" evidence="3">
    <location>
        <begin position="124"/>
        <end position="259"/>
    </location>
</feature>
<evidence type="ECO:0000313" key="5">
    <source>
        <dbReference type="Proteomes" id="UP000504630"/>
    </source>
</evidence>
<feature type="coiled-coil region" evidence="3">
    <location>
        <begin position="730"/>
        <end position="817"/>
    </location>
</feature>
<dbReference type="GO" id="GO:0008093">
    <property type="term" value="F:cytoskeletal anchor activity"/>
    <property type="evidence" value="ECO:0007669"/>
    <property type="project" value="InterPro"/>
</dbReference>
<dbReference type="GO" id="GO:0034452">
    <property type="term" value="F:dynactin binding"/>
    <property type="evidence" value="ECO:0007669"/>
    <property type="project" value="TreeGrafter"/>
</dbReference>
<feature type="region of interest" description="Disordered" evidence="4">
    <location>
        <begin position="286"/>
        <end position="322"/>
    </location>
</feature>
<dbReference type="GO" id="GO:0005794">
    <property type="term" value="C:Golgi apparatus"/>
    <property type="evidence" value="ECO:0007669"/>
    <property type="project" value="TreeGrafter"/>
</dbReference>
<dbReference type="GO" id="GO:0048260">
    <property type="term" value="P:positive regulation of receptor-mediated endocytosis"/>
    <property type="evidence" value="ECO:0007669"/>
    <property type="project" value="TreeGrafter"/>
</dbReference>
<feature type="region of interest" description="Disordered" evidence="4">
    <location>
        <begin position="388"/>
        <end position="425"/>
    </location>
</feature>
<keyword evidence="2 3" id="KW-0175">Coiled coil</keyword>
<feature type="coiled-coil region" evidence="3">
    <location>
        <begin position="11"/>
        <end position="76"/>
    </location>
</feature>
<dbReference type="GeneID" id="115009811"/>
<keyword evidence="5" id="KW-1185">Reference proteome</keyword>
<evidence type="ECO:0000256" key="3">
    <source>
        <dbReference type="SAM" id="Coils"/>
    </source>
</evidence>
<dbReference type="GO" id="GO:0005829">
    <property type="term" value="C:cytosol"/>
    <property type="evidence" value="ECO:0007669"/>
    <property type="project" value="TreeGrafter"/>
</dbReference>
<feature type="compositionally biased region" description="Basic and acidic residues" evidence="4">
    <location>
        <begin position="393"/>
        <end position="409"/>
    </location>
</feature>
<evidence type="ECO:0000313" key="6">
    <source>
        <dbReference type="RefSeq" id="XP_029289923.1"/>
    </source>
</evidence>
<dbReference type="GO" id="GO:0045505">
    <property type="term" value="F:dynein intermediate chain binding"/>
    <property type="evidence" value="ECO:0007669"/>
    <property type="project" value="TreeGrafter"/>
</dbReference>
<dbReference type="GO" id="GO:0072393">
    <property type="term" value="P:microtubule anchoring at microtubule organizing center"/>
    <property type="evidence" value="ECO:0007669"/>
    <property type="project" value="TreeGrafter"/>
</dbReference>
<feature type="region of interest" description="Disordered" evidence="4">
    <location>
        <begin position="587"/>
        <end position="649"/>
    </location>
</feature>
<dbReference type="OrthoDB" id="10069295at2759"/>
<dbReference type="KEGG" id="cgob:115009811"/>
<dbReference type="CTD" id="556758"/>
<dbReference type="InterPro" id="IPR018477">
    <property type="entry name" value="BICD"/>
</dbReference>
<accession>A0A6J2PUU0</accession>
<name>A0A6J2PUU0_COTGO</name>
<dbReference type="InParanoid" id="A0A6J2PUU0"/>
<comment type="similarity">
    <text evidence="1">Belongs to the BicD family.</text>
</comment>
<dbReference type="GO" id="GO:0070507">
    <property type="term" value="P:regulation of microtubule cytoskeleton organization"/>
    <property type="evidence" value="ECO:0007669"/>
    <property type="project" value="TreeGrafter"/>
</dbReference>
<feature type="coiled-coil region" evidence="3">
    <location>
        <begin position="435"/>
        <end position="499"/>
    </location>
</feature>